<dbReference type="GO" id="GO:0005634">
    <property type="term" value="C:nucleus"/>
    <property type="evidence" value="ECO:0007669"/>
    <property type="project" value="UniProtKB-SubCell"/>
</dbReference>
<evidence type="ECO:0000256" key="5">
    <source>
        <dbReference type="ARBA" id="ARBA00015043"/>
    </source>
</evidence>
<evidence type="ECO:0000256" key="7">
    <source>
        <dbReference type="ARBA" id="ARBA00022679"/>
    </source>
</evidence>
<evidence type="ECO:0000256" key="2">
    <source>
        <dbReference type="ARBA" id="ARBA00004496"/>
    </source>
</evidence>
<dbReference type="GeneID" id="63719299"/>
<dbReference type="PROSITE" id="PS51186">
    <property type="entry name" value="GNAT"/>
    <property type="match status" value="1"/>
</dbReference>
<evidence type="ECO:0000313" key="14">
    <source>
        <dbReference type="EMBL" id="KYK54696.1"/>
    </source>
</evidence>
<keyword evidence="9" id="KW-0012">Acyltransferase</keyword>
<dbReference type="Gene3D" id="3.40.630.30">
    <property type="match status" value="1"/>
</dbReference>
<keyword evidence="8" id="KW-0539">Nucleus</keyword>
<feature type="region of interest" description="Disordered" evidence="12">
    <location>
        <begin position="1"/>
        <end position="27"/>
    </location>
</feature>
<keyword evidence="15" id="KW-1185">Reference proteome</keyword>
<dbReference type="OrthoDB" id="424551at2759"/>
<dbReference type="AlphaFoldDB" id="A0A151GC49"/>
<dbReference type="EC" id="2.3.1.257" evidence="4"/>
<evidence type="ECO:0000313" key="15">
    <source>
        <dbReference type="Proteomes" id="UP000076580"/>
    </source>
</evidence>
<comment type="caution">
    <text evidence="14">The sequence shown here is derived from an EMBL/GenBank/DDBJ whole genome shotgun (WGS) entry which is preliminary data.</text>
</comment>
<dbReference type="InParanoid" id="A0A151GC49"/>
<evidence type="ECO:0000256" key="6">
    <source>
        <dbReference type="ARBA" id="ARBA00022490"/>
    </source>
</evidence>
<dbReference type="InterPro" id="IPR039949">
    <property type="entry name" value="NAA40"/>
</dbReference>
<dbReference type="EMBL" id="LAYC01000003">
    <property type="protein sequence ID" value="KYK54696.1"/>
    <property type="molecule type" value="Genomic_DNA"/>
</dbReference>
<proteinExistence type="inferred from homology"/>
<gene>
    <name evidence="14" type="ORF">DCS_06656</name>
</gene>
<accession>A0A151GC49</accession>
<dbReference type="STRING" id="98403.A0A151GC49"/>
<sequence>MTASSNQTGRVRGRRKPRNEIEEANKKSNGEFLTEYIQPSQGWPEWIHPRTGARYTLSLTQAPGLGDDQLESCFRLIAETSGEDYRNSSLGWHPAAKRREMRSPDLRYILVSDSEGRVQGFTSMMPTFENGEAVVYCYEIHIAANLRAWKRHSTGLGSQLISYLGAAAERIPSVCKVMLTCFAGNAHALAFYARLGFEVDDFSPRERILRGGKVFVPDYVILSRKTVGAHRRGSSRIDGLLENAALAET</sequence>
<name>A0A151GC49_DRECN</name>
<comment type="catalytic activity">
    <reaction evidence="10">
        <text>N-terminal L-seryl-[histone H2A] + acetyl-CoA = N-terminal N(alpha)-acetyl-L-seryl-[histone H2A] + CoA + H(+)</text>
        <dbReference type="Rhea" id="RHEA:50600"/>
        <dbReference type="Rhea" id="RHEA-COMP:12742"/>
        <dbReference type="Rhea" id="RHEA-COMP:12744"/>
        <dbReference type="ChEBI" id="CHEBI:15378"/>
        <dbReference type="ChEBI" id="CHEBI:57287"/>
        <dbReference type="ChEBI" id="CHEBI:57288"/>
        <dbReference type="ChEBI" id="CHEBI:64738"/>
        <dbReference type="ChEBI" id="CHEBI:83690"/>
        <dbReference type="EC" id="2.3.1.257"/>
    </reaction>
</comment>
<evidence type="ECO:0000256" key="3">
    <source>
        <dbReference type="ARBA" id="ARBA00008870"/>
    </source>
</evidence>
<comment type="subcellular location">
    <subcellularLocation>
        <location evidence="2">Cytoplasm</location>
    </subcellularLocation>
    <subcellularLocation>
        <location evidence="1">Nucleus</location>
    </subcellularLocation>
</comment>
<evidence type="ECO:0000256" key="11">
    <source>
        <dbReference type="ARBA" id="ARBA00049524"/>
    </source>
</evidence>
<dbReference type="Pfam" id="PF00583">
    <property type="entry name" value="Acetyltransf_1"/>
    <property type="match status" value="1"/>
</dbReference>
<evidence type="ECO:0000259" key="13">
    <source>
        <dbReference type="PROSITE" id="PS51186"/>
    </source>
</evidence>
<feature type="domain" description="N-acetyltransferase" evidence="13">
    <location>
        <begin position="57"/>
        <end position="228"/>
    </location>
</feature>
<dbReference type="GO" id="GO:0010485">
    <property type="term" value="F:histone H4 acetyltransferase activity"/>
    <property type="evidence" value="ECO:0007669"/>
    <property type="project" value="InterPro"/>
</dbReference>
<dbReference type="GO" id="GO:1990189">
    <property type="term" value="F:protein N-terminal-serine acetyltransferase activity"/>
    <property type="evidence" value="ECO:0007669"/>
    <property type="project" value="UniProtKB-EC"/>
</dbReference>
<evidence type="ECO:0000256" key="9">
    <source>
        <dbReference type="ARBA" id="ARBA00023315"/>
    </source>
</evidence>
<dbReference type="PANTHER" id="PTHR20531:SF1">
    <property type="entry name" value="N-ALPHA-ACETYLTRANSFERASE 40"/>
    <property type="match status" value="1"/>
</dbReference>
<comment type="similarity">
    <text evidence="3">Belongs to the acetyltransferase family. NAA40 subfamily.</text>
</comment>
<organism evidence="14 15">
    <name type="scientific">Drechmeria coniospora</name>
    <name type="common">Nematophagous fungus</name>
    <name type="synonym">Meria coniospora</name>
    <dbReference type="NCBI Taxonomy" id="98403"/>
    <lineage>
        <taxon>Eukaryota</taxon>
        <taxon>Fungi</taxon>
        <taxon>Dikarya</taxon>
        <taxon>Ascomycota</taxon>
        <taxon>Pezizomycotina</taxon>
        <taxon>Sordariomycetes</taxon>
        <taxon>Hypocreomycetidae</taxon>
        <taxon>Hypocreales</taxon>
        <taxon>Ophiocordycipitaceae</taxon>
        <taxon>Drechmeria</taxon>
    </lineage>
</organism>
<keyword evidence="6" id="KW-0963">Cytoplasm</keyword>
<comment type="catalytic activity">
    <reaction evidence="11">
        <text>N-terminal L-seryl-[histone H4] + acetyl-CoA = N-terminal N(alpha)-acetyl-L-seryl-[histone H4] + CoA + H(+)</text>
        <dbReference type="Rhea" id="RHEA:50596"/>
        <dbReference type="Rhea" id="RHEA-COMP:12740"/>
        <dbReference type="Rhea" id="RHEA-COMP:12743"/>
        <dbReference type="ChEBI" id="CHEBI:15378"/>
        <dbReference type="ChEBI" id="CHEBI:57287"/>
        <dbReference type="ChEBI" id="CHEBI:57288"/>
        <dbReference type="ChEBI" id="CHEBI:64738"/>
        <dbReference type="ChEBI" id="CHEBI:83690"/>
        <dbReference type="EC" id="2.3.1.257"/>
    </reaction>
</comment>
<dbReference type="Proteomes" id="UP000076580">
    <property type="component" value="Chromosome 03"/>
</dbReference>
<evidence type="ECO:0000256" key="10">
    <source>
        <dbReference type="ARBA" id="ARBA00047821"/>
    </source>
</evidence>
<dbReference type="SUPFAM" id="SSF55729">
    <property type="entry name" value="Acyl-CoA N-acyltransferases (Nat)"/>
    <property type="match status" value="1"/>
</dbReference>
<dbReference type="GO" id="GO:0005737">
    <property type="term" value="C:cytoplasm"/>
    <property type="evidence" value="ECO:0007669"/>
    <property type="project" value="UniProtKB-SubCell"/>
</dbReference>
<dbReference type="InterPro" id="IPR016181">
    <property type="entry name" value="Acyl_CoA_acyltransferase"/>
</dbReference>
<feature type="compositionally biased region" description="Basic and acidic residues" evidence="12">
    <location>
        <begin position="18"/>
        <end position="27"/>
    </location>
</feature>
<dbReference type="GO" id="GO:0043998">
    <property type="term" value="F:histone H2A acetyltransferase activity"/>
    <property type="evidence" value="ECO:0007669"/>
    <property type="project" value="InterPro"/>
</dbReference>
<protein>
    <recommendedName>
        <fullName evidence="5">N-alpha-acetyltransferase 40</fullName>
        <ecNumber evidence="4">2.3.1.257</ecNumber>
    </recommendedName>
</protein>
<evidence type="ECO:0000256" key="1">
    <source>
        <dbReference type="ARBA" id="ARBA00004123"/>
    </source>
</evidence>
<dbReference type="PANTHER" id="PTHR20531">
    <property type="entry name" value="N-ALPHA-ACETYLTRANSFERASE 40"/>
    <property type="match status" value="1"/>
</dbReference>
<evidence type="ECO:0000256" key="8">
    <source>
        <dbReference type="ARBA" id="ARBA00023242"/>
    </source>
</evidence>
<reference evidence="14 15" key="1">
    <citation type="journal article" date="2016" name="Sci. Rep.">
        <title>Insights into Adaptations to a Near-Obligate Nematode Endoparasitic Lifestyle from the Finished Genome of Drechmeria coniospora.</title>
        <authorList>
            <person name="Zhang L."/>
            <person name="Zhou Z."/>
            <person name="Guo Q."/>
            <person name="Fokkens L."/>
            <person name="Miskei M."/>
            <person name="Pocsi I."/>
            <person name="Zhang W."/>
            <person name="Chen M."/>
            <person name="Wang L."/>
            <person name="Sun Y."/>
            <person name="Donzelli B.G."/>
            <person name="Gibson D.M."/>
            <person name="Nelson D.R."/>
            <person name="Luo J.G."/>
            <person name="Rep M."/>
            <person name="Liu H."/>
            <person name="Yang S."/>
            <person name="Wang J."/>
            <person name="Krasnoff S.B."/>
            <person name="Xu Y."/>
            <person name="Molnar I."/>
            <person name="Lin M."/>
        </authorList>
    </citation>
    <scope>NUCLEOTIDE SEQUENCE [LARGE SCALE GENOMIC DNA]</scope>
    <source>
        <strain evidence="14 15">ARSEF 6962</strain>
    </source>
</reference>
<evidence type="ECO:0000256" key="4">
    <source>
        <dbReference type="ARBA" id="ARBA00012950"/>
    </source>
</evidence>
<keyword evidence="7" id="KW-0808">Transferase</keyword>
<evidence type="ECO:0000256" key="12">
    <source>
        <dbReference type="SAM" id="MobiDB-lite"/>
    </source>
</evidence>
<dbReference type="InterPro" id="IPR000182">
    <property type="entry name" value="GNAT_dom"/>
</dbReference>
<dbReference type="RefSeq" id="XP_040654048.1">
    <property type="nucleotide sequence ID" value="XM_040803944.1"/>
</dbReference>